<reference evidence="2 3" key="1">
    <citation type="journal article" date="2022" name="G3 (Bethesda)">
        <title>Enemy or ally: a genomic approach to elucidate the lifestyle of Phyllosticta citrichinaensis.</title>
        <authorList>
            <person name="Buijs V.A."/>
            <person name="Groenewald J.Z."/>
            <person name="Haridas S."/>
            <person name="LaButti K.M."/>
            <person name="Lipzen A."/>
            <person name="Martin F.M."/>
            <person name="Barry K."/>
            <person name="Grigoriev I.V."/>
            <person name="Crous P.W."/>
            <person name="Seidl M.F."/>
        </authorList>
    </citation>
    <scope>NUCLEOTIDE SEQUENCE [LARGE SCALE GENOMIC DNA]</scope>
    <source>
        <strain evidence="2 3">CBS 129764</strain>
    </source>
</reference>
<evidence type="ECO:0000313" key="3">
    <source>
        <dbReference type="Proteomes" id="UP001456524"/>
    </source>
</evidence>
<keyword evidence="3" id="KW-1185">Reference proteome</keyword>
<proteinExistence type="predicted"/>
<dbReference type="Proteomes" id="UP001456524">
    <property type="component" value="Unassembled WGS sequence"/>
</dbReference>
<feature type="compositionally biased region" description="Polar residues" evidence="1">
    <location>
        <begin position="252"/>
        <end position="262"/>
    </location>
</feature>
<feature type="region of interest" description="Disordered" evidence="1">
    <location>
        <begin position="239"/>
        <end position="262"/>
    </location>
</feature>
<evidence type="ECO:0000256" key="1">
    <source>
        <dbReference type="SAM" id="MobiDB-lite"/>
    </source>
</evidence>
<comment type="caution">
    <text evidence="2">The sequence shown here is derived from an EMBL/GenBank/DDBJ whole genome shotgun (WGS) entry which is preliminary data.</text>
</comment>
<dbReference type="EMBL" id="JBBWUH010000003">
    <property type="protein sequence ID" value="KAK8173689.1"/>
    <property type="molecule type" value="Genomic_DNA"/>
</dbReference>
<sequence length="262" mass="28493">MSRSMSRSMSLSPACQAARGLARGLSANEADGYQFSSLLPPPMVPHRLPVLCSALLALLCSLCSAPLRRIQPWNILYDLRRRYMGSTWTAGPHQVTSAGATSSPTATGLMASFVVRLTSRGQLRRLSLHLPGMRSLIAICRKCKCKCSSSVCSQPPPTFLCDCNLSKSKMTMILPRPRVIAAANIPWPVCMIPSVSLCGPGRLQCTLSMSIPCRLLVLLDLCVLIHYSLWPHQCTPYQTSAHPRGEPEADRPTTSLVASSSR</sequence>
<protein>
    <submittedName>
        <fullName evidence="2">Uncharacterized protein</fullName>
    </submittedName>
</protein>
<accession>A0ABR1XZE7</accession>
<evidence type="ECO:0000313" key="2">
    <source>
        <dbReference type="EMBL" id="KAK8173689.1"/>
    </source>
</evidence>
<name>A0ABR1XZE7_9PEZI</name>
<gene>
    <name evidence="2" type="ORF">IWX90DRAFT_151666</name>
</gene>
<organism evidence="2 3">
    <name type="scientific">Phyllosticta citrichinensis</name>
    <dbReference type="NCBI Taxonomy" id="1130410"/>
    <lineage>
        <taxon>Eukaryota</taxon>
        <taxon>Fungi</taxon>
        <taxon>Dikarya</taxon>
        <taxon>Ascomycota</taxon>
        <taxon>Pezizomycotina</taxon>
        <taxon>Dothideomycetes</taxon>
        <taxon>Dothideomycetes incertae sedis</taxon>
        <taxon>Botryosphaeriales</taxon>
        <taxon>Phyllostictaceae</taxon>
        <taxon>Phyllosticta</taxon>
    </lineage>
</organism>